<evidence type="ECO:0000313" key="2">
    <source>
        <dbReference type="Proteomes" id="UP001055811"/>
    </source>
</evidence>
<name>A0ACB9FCG2_CICIN</name>
<keyword evidence="2" id="KW-1185">Reference proteome</keyword>
<proteinExistence type="predicted"/>
<accession>A0ACB9FCG2</accession>
<gene>
    <name evidence="1" type="ORF">L2E82_19678</name>
</gene>
<evidence type="ECO:0000313" key="1">
    <source>
        <dbReference type="EMBL" id="KAI3768842.1"/>
    </source>
</evidence>
<protein>
    <submittedName>
        <fullName evidence="1">Uncharacterized protein</fullName>
    </submittedName>
</protein>
<reference evidence="2" key="1">
    <citation type="journal article" date="2022" name="Mol. Ecol. Resour.">
        <title>The genomes of chicory, endive, great burdock and yacon provide insights into Asteraceae palaeo-polyploidization history and plant inulin production.</title>
        <authorList>
            <person name="Fan W."/>
            <person name="Wang S."/>
            <person name="Wang H."/>
            <person name="Wang A."/>
            <person name="Jiang F."/>
            <person name="Liu H."/>
            <person name="Zhao H."/>
            <person name="Xu D."/>
            <person name="Zhang Y."/>
        </authorList>
    </citation>
    <scope>NUCLEOTIDE SEQUENCE [LARGE SCALE GENOMIC DNA]</scope>
    <source>
        <strain evidence="2">cv. Punajuju</strain>
    </source>
</reference>
<dbReference type="Proteomes" id="UP001055811">
    <property type="component" value="Linkage Group LG03"/>
</dbReference>
<dbReference type="EMBL" id="CM042011">
    <property type="protein sequence ID" value="KAI3768842.1"/>
    <property type="molecule type" value="Genomic_DNA"/>
</dbReference>
<comment type="caution">
    <text evidence="1">The sequence shown here is derived from an EMBL/GenBank/DDBJ whole genome shotgun (WGS) entry which is preliminary data.</text>
</comment>
<organism evidence="1 2">
    <name type="scientific">Cichorium intybus</name>
    <name type="common">Chicory</name>
    <dbReference type="NCBI Taxonomy" id="13427"/>
    <lineage>
        <taxon>Eukaryota</taxon>
        <taxon>Viridiplantae</taxon>
        <taxon>Streptophyta</taxon>
        <taxon>Embryophyta</taxon>
        <taxon>Tracheophyta</taxon>
        <taxon>Spermatophyta</taxon>
        <taxon>Magnoliopsida</taxon>
        <taxon>eudicotyledons</taxon>
        <taxon>Gunneridae</taxon>
        <taxon>Pentapetalae</taxon>
        <taxon>asterids</taxon>
        <taxon>campanulids</taxon>
        <taxon>Asterales</taxon>
        <taxon>Asteraceae</taxon>
        <taxon>Cichorioideae</taxon>
        <taxon>Cichorieae</taxon>
        <taxon>Cichoriinae</taxon>
        <taxon>Cichorium</taxon>
    </lineage>
</organism>
<reference evidence="1 2" key="2">
    <citation type="journal article" date="2022" name="Mol. Ecol. Resour.">
        <title>The genomes of chicory, endive, great burdock and yacon provide insights into Asteraceae paleo-polyploidization history and plant inulin production.</title>
        <authorList>
            <person name="Fan W."/>
            <person name="Wang S."/>
            <person name="Wang H."/>
            <person name="Wang A."/>
            <person name="Jiang F."/>
            <person name="Liu H."/>
            <person name="Zhao H."/>
            <person name="Xu D."/>
            <person name="Zhang Y."/>
        </authorList>
    </citation>
    <scope>NUCLEOTIDE SEQUENCE [LARGE SCALE GENOMIC DNA]</scope>
    <source>
        <strain evidence="2">cv. Punajuju</strain>
        <tissue evidence="1">Leaves</tissue>
    </source>
</reference>
<sequence length="103" mass="11731">MQATKAKHVLEGLFAIRRVKVRHKPAGNPNPEITSKETTKKQMIDAFRNCPTAGTGERINFDSTRHEIFCHRNTVLDEPPQEAVHLQQSQVQPRKKRSKVPPP</sequence>